<evidence type="ECO:0000259" key="1">
    <source>
        <dbReference type="Pfam" id="PF13474"/>
    </source>
</evidence>
<dbReference type="SUPFAM" id="SSF54427">
    <property type="entry name" value="NTF2-like"/>
    <property type="match status" value="1"/>
</dbReference>
<name>A0A6J7EB64_9ZZZZ</name>
<dbReference type="EMBL" id="CAFBLR010000131">
    <property type="protein sequence ID" value="CAB4880186.1"/>
    <property type="molecule type" value="Genomic_DNA"/>
</dbReference>
<evidence type="ECO:0000313" key="3">
    <source>
        <dbReference type="EMBL" id="CAB4740510.1"/>
    </source>
</evidence>
<feature type="domain" description="SnoaL-like" evidence="1">
    <location>
        <begin position="19"/>
        <end position="131"/>
    </location>
</feature>
<evidence type="ECO:0000313" key="2">
    <source>
        <dbReference type="EMBL" id="CAB4704879.1"/>
    </source>
</evidence>
<evidence type="ECO:0000313" key="5">
    <source>
        <dbReference type="EMBL" id="CAB5053727.1"/>
    </source>
</evidence>
<dbReference type="EMBL" id="CAFBQP010000006">
    <property type="protein sequence ID" value="CAB5053727.1"/>
    <property type="molecule type" value="Genomic_DNA"/>
</dbReference>
<organism evidence="4">
    <name type="scientific">freshwater metagenome</name>
    <dbReference type="NCBI Taxonomy" id="449393"/>
    <lineage>
        <taxon>unclassified sequences</taxon>
        <taxon>metagenomes</taxon>
        <taxon>ecological metagenomes</taxon>
    </lineage>
</organism>
<dbReference type="Pfam" id="PF13474">
    <property type="entry name" value="SnoaL_3"/>
    <property type="match status" value="1"/>
</dbReference>
<evidence type="ECO:0000313" key="4">
    <source>
        <dbReference type="EMBL" id="CAB4880186.1"/>
    </source>
</evidence>
<dbReference type="InterPro" id="IPR037401">
    <property type="entry name" value="SnoaL-like"/>
</dbReference>
<dbReference type="InterPro" id="IPR032710">
    <property type="entry name" value="NTF2-like_dom_sf"/>
</dbReference>
<dbReference type="EMBL" id="CAEZXX010000043">
    <property type="protein sequence ID" value="CAB4704879.1"/>
    <property type="molecule type" value="Genomic_DNA"/>
</dbReference>
<reference evidence="4" key="1">
    <citation type="submission" date="2020-05" db="EMBL/GenBank/DDBJ databases">
        <authorList>
            <person name="Chiriac C."/>
            <person name="Salcher M."/>
            <person name="Ghai R."/>
            <person name="Kavagutti S V."/>
        </authorList>
    </citation>
    <scope>NUCLEOTIDE SEQUENCE</scope>
</reference>
<dbReference type="EMBL" id="CAEZYY010000002">
    <property type="protein sequence ID" value="CAB4740510.1"/>
    <property type="molecule type" value="Genomic_DNA"/>
</dbReference>
<dbReference type="AlphaFoldDB" id="A0A6J7EB64"/>
<protein>
    <submittedName>
        <fullName evidence="4">Unannotated protein</fullName>
    </submittedName>
</protein>
<gene>
    <name evidence="2" type="ORF">UFOPK2602_00798</name>
    <name evidence="3" type="ORF">UFOPK2806_00343</name>
    <name evidence="4" type="ORF">UFOPK3417_01298</name>
    <name evidence="5" type="ORF">UFOPK4306_00254</name>
</gene>
<dbReference type="Gene3D" id="3.10.450.50">
    <property type="match status" value="1"/>
</dbReference>
<proteinExistence type="predicted"/>
<accession>A0A6J7EB64</accession>
<sequence length="135" mass="14950">MTAKGKMREMSTLHDATTSFYEALNLVLKGDAEPMLNLWSQAADVTYMSPLGELLIGWAPIEASWRDQAANLQGGPIIPEDVHVIEASEMGIVANFERGSVVINAESIPVDIRATSVYRREGNRWLMVGHHTDRL</sequence>